<dbReference type="InterPro" id="IPR000305">
    <property type="entry name" value="GIY-YIG_endonuc"/>
</dbReference>
<sequence length="611" mass="70616">MSDRSVGEYLKKIVEILPNQPGVYQYLDEEGTVIYVGKAKNLKKRVSSYFTSKRYESKKLMVLVRKIRDIKHIVVPTESDALLLENNLIKKLQPRYNINLKDDKTYPWIAIKNEPFPRVFSTRRYIKDGTRYFGPYTSVTLLRTLLDLIKQIYPLRTCNLNLDESSISKGKYKACLEYHIGNCKAPCLNYYLLDEYNNLIREIVEILRGNLGDLLSMLKEKMEVAAAEYRFEEAHAIKQKIELMETYQSKSVIVSTSITNLDVFSVVMDSGSAYANFMRVKNGMVIQSHNFEIKLQIEEEKENILSFVIAEIHERLGFVSREVVVPFFPDQEFPNSTYTIPQRGDKLKLLELSEKNAKMFRLEKLKQLEKVDPERHTERILTTLKKDLQLDELPVHIECFDNSNIQGSNPVAACVVFRDAKPSKKDYRHFNVKTVVGPDDFASMREIIYRRYRRMLDEGEKLPNLIVIDGGKGQLSAAVESLKKLDLIHKIPIVGLAKRMEEIYFPNDPIPLYLDKNSESLKVLMHIRDEAHRFGITFHRNKRSSSFIKSEIKLIPGIGERSAMELYGKFKTVAKMREASQEEIAQVVGAHRAKIIFEYFNSGSNDGSQNY</sequence>
<dbReference type="PANTHER" id="PTHR30562:SF1">
    <property type="entry name" value="UVRABC SYSTEM PROTEIN C"/>
    <property type="match status" value="1"/>
</dbReference>
<dbReference type="SUPFAM" id="SSF46600">
    <property type="entry name" value="C-terminal UvrC-binding domain of UvrB"/>
    <property type="match status" value="1"/>
</dbReference>
<dbReference type="GO" id="GO:0009432">
    <property type="term" value="P:SOS response"/>
    <property type="evidence" value="ECO:0007669"/>
    <property type="project" value="UniProtKB-UniRule"/>
</dbReference>
<keyword evidence="4 7" id="KW-0267">Excision nuclease</keyword>
<dbReference type="PROSITE" id="PS50165">
    <property type="entry name" value="UVRC"/>
    <property type="match status" value="1"/>
</dbReference>
<dbReference type="Pfam" id="PF01541">
    <property type="entry name" value="GIY-YIG"/>
    <property type="match status" value="1"/>
</dbReference>
<dbReference type="GO" id="GO:0009381">
    <property type="term" value="F:excinuclease ABC activity"/>
    <property type="evidence" value="ECO:0007669"/>
    <property type="project" value="UniProtKB-UniRule"/>
</dbReference>
<name>A0A4R2EYV5_9BACT</name>
<keyword evidence="3 7" id="KW-0228">DNA excision</keyword>
<evidence type="ECO:0000256" key="1">
    <source>
        <dbReference type="ARBA" id="ARBA00022490"/>
    </source>
</evidence>
<accession>A0A4R2EYV5</accession>
<dbReference type="InterPro" id="IPR047296">
    <property type="entry name" value="GIY-YIG_UvrC_Cho"/>
</dbReference>
<dbReference type="InterPro" id="IPR050066">
    <property type="entry name" value="UvrABC_protein_C"/>
</dbReference>
<comment type="caution">
    <text evidence="10">The sequence shown here is derived from an EMBL/GenBank/DDBJ whole genome shotgun (WGS) entry which is preliminary data.</text>
</comment>
<dbReference type="PANTHER" id="PTHR30562">
    <property type="entry name" value="UVRC/OXIDOREDUCTASE"/>
    <property type="match status" value="1"/>
</dbReference>
<dbReference type="Gene3D" id="1.10.150.20">
    <property type="entry name" value="5' to 3' exonuclease, C-terminal subdomain"/>
    <property type="match status" value="1"/>
</dbReference>
<evidence type="ECO:0000256" key="2">
    <source>
        <dbReference type="ARBA" id="ARBA00022763"/>
    </source>
</evidence>
<comment type="function">
    <text evidence="7">The UvrABC repair system catalyzes the recognition and processing of DNA lesions. UvrC both incises the 5' and 3' sides of the lesion. The N-terminal half is responsible for the 3' incision and the C-terminal half is responsible for the 5' incision.</text>
</comment>
<dbReference type="Gene3D" id="3.30.420.340">
    <property type="entry name" value="UvrC, RNAse H endonuclease domain"/>
    <property type="match status" value="1"/>
</dbReference>
<evidence type="ECO:0000259" key="8">
    <source>
        <dbReference type="PROSITE" id="PS50164"/>
    </source>
</evidence>
<dbReference type="Gene3D" id="3.40.1440.10">
    <property type="entry name" value="GIY-YIG endonuclease"/>
    <property type="match status" value="1"/>
</dbReference>
<dbReference type="EMBL" id="SLWB01000002">
    <property type="protein sequence ID" value="TCN72164.1"/>
    <property type="molecule type" value="Genomic_DNA"/>
</dbReference>
<dbReference type="InterPro" id="IPR010994">
    <property type="entry name" value="RuvA_2-like"/>
</dbReference>
<feature type="domain" description="GIY-YIG" evidence="8">
    <location>
        <begin position="19"/>
        <end position="98"/>
    </location>
</feature>
<dbReference type="InterPro" id="IPR004791">
    <property type="entry name" value="UvrC"/>
</dbReference>
<dbReference type="FunFam" id="3.40.1440.10:FF:000001">
    <property type="entry name" value="UvrABC system protein C"/>
    <property type="match status" value="1"/>
</dbReference>
<dbReference type="InterPro" id="IPR035901">
    <property type="entry name" value="GIY-YIG_endonuc_sf"/>
</dbReference>
<dbReference type="InterPro" id="IPR038476">
    <property type="entry name" value="UvrC_RNase_H_dom_sf"/>
</dbReference>
<keyword evidence="6 7" id="KW-0742">SOS response</keyword>
<evidence type="ECO:0000256" key="4">
    <source>
        <dbReference type="ARBA" id="ARBA00022881"/>
    </source>
</evidence>
<comment type="subunit">
    <text evidence="7">Interacts with UvrB in an incision complex.</text>
</comment>
<dbReference type="SUPFAM" id="SSF47781">
    <property type="entry name" value="RuvA domain 2-like"/>
    <property type="match status" value="1"/>
</dbReference>
<evidence type="ECO:0000313" key="11">
    <source>
        <dbReference type="Proteomes" id="UP000294830"/>
    </source>
</evidence>
<dbReference type="InterPro" id="IPR036876">
    <property type="entry name" value="UVR_dom_sf"/>
</dbReference>
<dbReference type="OrthoDB" id="9804933at2"/>
<keyword evidence="5 7" id="KW-0234">DNA repair</keyword>
<keyword evidence="11" id="KW-1185">Reference proteome</keyword>
<evidence type="ECO:0000256" key="5">
    <source>
        <dbReference type="ARBA" id="ARBA00023204"/>
    </source>
</evidence>
<dbReference type="Pfam" id="PF22920">
    <property type="entry name" value="UvrC_RNaseH"/>
    <property type="match status" value="1"/>
</dbReference>
<dbReference type="SMART" id="SM00465">
    <property type="entry name" value="GIYc"/>
    <property type="match status" value="1"/>
</dbReference>
<dbReference type="CDD" id="cd10434">
    <property type="entry name" value="GIY-YIG_UvrC_Cho"/>
    <property type="match status" value="1"/>
</dbReference>
<dbReference type="Pfam" id="PF08459">
    <property type="entry name" value="UvrC_RNaseH_dom"/>
    <property type="match status" value="1"/>
</dbReference>
<evidence type="ECO:0000256" key="7">
    <source>
        <dbReference type="HAMAP-Rule" id="MF_00203"/>
    </source>
</evidence>
<reference evidence="10 11" key="1">
    <citation type="submission" date="2019-03" db="EMBL/GenBank/DDBJ databases">
        <title>Genomic Encyclopedia of Archaeal and Bacterial Type Strains, Phase II (KMG-II): from individual species to whole genera.</title>
        <authorList>
            <person name="Goeker M."/>
        </authorList>
    </citation>
    <scope>NUCLEOTIDE SEQUENCE [LARGE SCALE GENOMIC DNA]</scope>
    <source>
        <strain evidence="10 11">RL-C</strain>
    </source>
</reference>
<dbReference type="AlphaFoldDB" id="A0A4R2EYV5"/>
<feature type="domain" description="UvrC family homology region profile" evidence="9">
    <location>
        <begin position="292"/>
        <end position="482"/>
    </location>
</feature>
<evidence type="ECO:0000259" key="9">
    <source>
        <dbReference type="PROSITE" id="PS50165"/>
    </source>
</evidence>
<dbReference type="NCBIfam" id="TIGR00194">
    <property type="entry name" value="uvrC"/>
    <property type="match status" value="1"/>
</dbReference>
<dbReference type="GO" id="GO:0003677">
    <property type="term" value="F:DNA binding"/>
    <property type="evidence" value="ECO:0007669"/>
    <property type="project" value="UniProtKB-UniRule"/>
</dbReference>
<dbReference type="Proteomes" id="UP000294830">
    <property type="component" value="Unassembled WGS sequence"/>
</dbReference>
<protein>
    <recommendedName>
        <fullName evidence="7">UvrABC system protein C</fullName>
        <shortName evidence="7">Protein UvrC</shortName>
    </recommendedName>
    <alternativeName>
        <fullName evidence="7">Excinuclease ABC subunit C</fullName>
    </alternativeName>
</protein>
<dbReference type="GO" id="GO:0009380">
    <property type="term" value="C:excinuclease repair complex"/>
    <property type="evidence" value="ECO:0007669"/>
    <property type="project" value="InterPro"/>
</dbReference>
<comment type="similarity">
    <text evidence="7">Belongs to the UvrC family.</text>
</comment>
<gene>
    <name evidence="7" type="primary">uvrC</name>
    <name evidence="10" type="ORF">CLV25_102127</name>
</gene>
<dbReference type="SUPFAM" id="SSF82771">
    <property type="entry name" value="GIY-YIG endonuclease"/>
    <property type="match status" value="1"/>
</dbReference>
<dbReference type="InterPro" id="IPR001162">
    <property type="entry name" value="UvrC_RNase_H_dom"/>
</dbReference>
<evidence type="ECO:0000256" key="6">
    <source>
        <dbReference type="ARBA" id="ARBA00023236"/>
    </source>
</evidence>
<dbReference type="PROSITE" id="PS50164">
    <property type="entry name" value="GIY_YIG"/>
    <property type="match status" value="1"/>
</dbReference>
<keyword evidence="2 7" id="KW-0227">DNA damage</keyword>
<organism evidence="10 11">
    <name type="scientific">Acetobacteroides hydrogenigenes</name>
    <dbReference type="NCBI Taxonomy" id="979970"/>
    <lineage>
        <taxon>Bacteria</taxon>
        <taxon>Pseudomonadati</taxon>
        <taxon>Bacteroidota</taxon>
        <taxon>Bacteroidia</taxon>
        <taxon>Bacteroidales</taxon>
        <taxon>Rikenellaceae</taxon>
        <taxon>Acetobacteroides</taxon>
    </lineage>
</organism>
<dbReference type="GO" id="GO:0005737">
    <property type="term" value="C:cytoplasm"/>
    <property type="evidence" value="ECO:0007669"/>
    <property type="project" value="UniProtKB-SubCell"/>
</dbReference>
<dbReference type="HAMAP" id="MF_00203">
    <property type="entry name" value="UvrC"/>
    <property type="match status" value="1"/>
</dbReference>
<comment type="subcellular location">
    <subcellularLocation>
        <location evidence="7">Cytoplasm</location>
    </subcellularLocation>
</comment>
<evidence type="ECO:0000256" key="3">
    <source>
        <dbReference type="ARBA" id="ARBA00022769"/>
    </source>
</evidence>
<dbReference type="RefSeq" id="WP_131838231.1">
    <property type="nucleotide sequence ID" value="NZ_SLWB01000002.1"/>
</dbReference>
<dbReference type="GO" id="GO:0006289">
    <property type="term" value="P:nucleotide-excision repair"/>
    <property type="evidence" value="ECO:0007669"/>
    <property type="project" value="UniProtKB-UniRule"/>
</dbReference>
<keyword evidence="1 7" id="KW-0963">Cytoplasm</keyword>
<evidence type="ECO:0000313" key="10">
    <source>
        <dbReference type="EMBL" id="TCN72164.1"/>
    </source>
</evidence>
<proteinExistence type="inferred from homology"/>